<dbReference type="Pfam" id="PF11951">
    <property type="entry name" value="Fungal_trans_2"/>
    <property type="match status" value="1"/>
</dbReference>
<name>A0A6A5VC69_9PLEO</name>
<dbReference type="InterPro" id="IPR001138">
    <property type="entry name" value="Zn2Cys6_DnaBD"/>
</dbReference>
<evidence type="ECO:0000313" key="4">
    <source>
        <dbReference type="EMBL" id="KAF1974300.1"/>
    </source>
</evidence>
<dbReference type="CDD" id="cd00067">
    <property type="entry name" value="GAL4"/>
    <property type="match status" value="1"/>
</dbReference>
<dbReference type="InterPro" id="IPR021858">
    <property type="entry name" value="Fun_TF"/>
</dbReference>
<gene>
    <name evidence="4" type="ORF">BU23DRAFT_637780</name>
</gene>
<feature type="non-terminal residue" evidence="4">
    <location>
        <position position="1"/>
    </location>
</feature>
<evidence type="ECO:0000256" key="1">
    <source>
        <dbReference type="ARBA" id="ARBA00023242"/>
    </source>
</evidence>
<dbReference type="GO" id="GO:0008270">
    <property type="term" value="F:zinc ion binding"/>
    <property type="evidence" value="ECO:0007669"/>
    <property type="project" value="InterPro"/>
</dbReference>
<dbReference type="Gene3D" id="4.10.240.10">
    <property type="entry name" value="Zn(2)-C6 fungal-type DNA-binding domain"/>
    <property type="match status" value="1"/>
</dbReference>
<feature type="region of interest" description="Disordered" evidence="2">
    <location>
        <begin position="44"/>
        <end position="65"/>
    </location>
</feature>
<dbReference type="AlphaFoldDB" id="A0A6A5VC69"/>
<dbReference type="SUPFAM" id="SSF57701">
    <property type="entry name" value="Zn2/Cys6 DNA-binding domain"/>
    <property type="match status" value="1"/>
</dbReference>
<proteinExistence type="predicted"/>
<evidence type="ECO:0000259" key="3">
    <source>
        <dbReference type="PROSITE" id="PS50048"/>
    </source>
</evidence>
<dbReference type="PANTHER" id="PTHR47784:SF5">
    <property type="entry name" value="STEROL UPTAKE CONTROL PROTEIN 2"/>
    <property type="match status" value="1"/>
</dbReference>
<keyword evidence="5" id="KW-1185">Reference proteome</keyword>
<protein>
    <recommendedName>
        <fullName evidence="3">Zn(2)-C6 fungal-type domain-containing protein</fullName>
    </recommendedName>
</protein>
<dbReference type="PROSITE" id="PS50048">
    <property type="entry name" value="ZN2_CY6_FUNGAL_2"/>
    <property type="match status" value="1"/>
</dbReference>
<dbReference type="EMBL" id="ML976675">
    <property type="protein sequence ID" value="KAF1974300.1"/>
    <property type="molecule type" value="Genomic_DNA"/>
</dbReference>
<evidence type="ECO:0000313" key="5">
    <source>
        <dbReference type="Proteomes" id="UP000800036"/>
    </source>
</evidence>
<dbReference type="InterPro" id="IPR053157">
    <property type="entry name" value="Sterol_Uptake_Regulator"/>
</dbReference>
<dbReference type="PANTHER" id="PTHR47784">
    <property type="entry name" value="STEROL UPTAKE CONTROL PROTEIN 2"/>
    <property type="match status" value="1"/>
</dbReference>
<dbReference type="SMART" id="SM00066">
    <property type="entry name" value="GAL4"/>
    <property type="match status" value="1"/>
</dbReference>
<reference evidence="4" key="1">
    <citation type="journal article" date="2020" name="Stud. Mycol.">
        <title>101 Dothideomycetes genomes: a test case for predicting lifestyles and emergence of pathogens.</title>
        <authorList>
            <person name="Haridas S."/>
            <person name="Albert R."/>
            <person name="Binder M."/>
            <person name="Bloem J."/>
            <person name="Labutti K."/>
            <person name="Salamov A."/>
            <person name="Andreopoulos B."/>
            <person name="Baker S."/>
            <person name="Barry K."/>
            <person name="Bills G."/>
            <person name="Bluhm B."/>
            <person name="Cannon C."/>
            <person name="Castanera R."/>
            <person name="Culley D."/>
            <person name="Daum C."/>
            <person name="Ezra D."/>
            <person name="Gonzalez J."/>
            <person name="Henrissat B."/>
            <person name="Kuo A."/>
            <person name="Liang C."/>
            <person name="Lipzen A."/>
            <person name="Lutzoni F."/>
            <person name="Magnuson J."/>
            <person name="Mondo S."/>
            <person name="Nolan M."/>
            <person name="Ohm R."/>
            <person name="Pangilinan J."/>
            <person name="Park H.-J."/>
            <person name="Ramirez L."/>
            <person name="Alfaro M."/>
            <person name="Sun H."/>
            <person name="Tritt A."/>
            <person name="Yoshinaga Y."/>
            <person name="Zwiers L.-H."/>
            <person name="Turgeon B."/>
            <person name="Goodwin S."/>
            <person name="Spatafora J."/>
            <person name="Crous P."/>
            <person name="Grigoriev I."/>
        </authorList>
    </citation>
    <scope>NUCLEOTIDE SEQUENCE</scope>
    <source>
        <strain evidence="4">CBS 107.79</strain>
    </source>
</reference>
<keyword evidence="1" id="KW-0539">Nucleus</keyword>
<dbReference type="OrthoDB" id="416217at2759"/>
<dbReference type="Pfam" id="PF00172">
    <property type="entry name" value="Zn_clus"/>
    <property type="match status" value="1"/>
</dbReference>
<dbReference type="GO" id="GO:0001228">
    <property type="term" value="F:DNA-binding transcription activator activity, RNA polymerase II-specific"/>
    <property type="evidence" value="ECO:0007669"/>
    <property type="project" value="TreeGrafter"/>
</dbReference>
<sequence>KFQTKSRFGCTACKRRRVKCDGCQPTCGGCAKLRSNCQYLYPYPSRSPEPEPEQSTQQVAEDRSVSQPKPLFDLLDLALMYHYTTSTCQHLFTGDRQIYVWQDYIPTLGRSNGVLMHGILAVTALHQAHQSANERGTYRTRALHHHGMGLPIFKAMVASASTETAEVIVAYAILLGIWVYGAPAITSEQLSFDEILDTVEIGRTGRSVFRLYRDVVITTPIGLLLNPTYGEPPQGSQVSCSLPEAMEISYNQVEHDAEK</sequence>
<organism evidence="4 5">
    <name type="scientific">Bimuria novae-zelandiae CBS 107.79</name>
    <dbReference type="NCBI Taxonomy" id="1447943"/>
    <lineage>
        <taxon>Eukaryota</taxon>
        <taxon>Fungi</taxon>
        <taxon>Dikarya</taxon>
        <taxon>Ascomycota</taxon>
        <taxon>Pezizomycotina</taxon>
        <taxon>Dothideomycetes</taxon>
        <taxon>Pleosporomycetidae</taxon>
        <taxon>Pleosporales</taxon>
        <taxon>Massarineae</taxon>
        <taxon>Didymosphaeriaceae</taxon>
        <taxon>Bimuria</taxon>
    </lineage>
</organism>
<dbReference type="PROSITE" id="PS00463">
    <property type="entry name" value="ZN2_CY6_FUNGAL_1"/>
    <property type="match status" value="1"/>
</dbReference>
<feature type="domain" description="Zn(2)-C6 fungal-type" evidence="3">
    <location>
        <begin position="9"/>
        <end position="39"/>
    </location>
</feature>
<dbReference type="Proteomes" id="UP000800036">
    <property type="component" value="Unassembled WGS sequence"/>
</dbReference>
<dbReference type="InterPro" id="IPR036864">
    <property type="entry name" value="Zn2-C6_fun-type_DNA-bd_sf"/>
</dbReference>
<accession>A0A6A5VC69</accession>
<evidence type="ECO:0000256" key="2">
    <source>
        <dbReference type="SAM" id="MobiDB-lite"/>
    </source>
</evidence>